<dbReference type="InterPro" id="IPR036397">
    <property type="entry name" value="RNaseH_sf"/>
</dbReference>
<dbReference type="InterPro" id="IPR012337">
    <property type="entry name" value="RNaseH-like_sf"/>
</dbReference>
<protein>
    <submittedName>
        <fullName evidence="2">Uncharacterized protein LOC108863880</fullName>
    </submittedName>
</protein>
<dbReference type="SUPFAM" id="SSF53098">
    <property type="entry name" value="Ribonuclease H-like"/>
    <property type="match status" value="1"/>
</dbReference>
<dbReference type="Proteomes" id="UP000694867">
    <property type="component" value="Unplaced"/>
</dbReference>
<dbReference type="InterPro" id="IPR050951">
    <property type="entry name" value="Retrovirus_Pol_polyprotein"/>
</dbReference>
<dbReference type="PANTHER" id="PTHR37984:SF15">
    <property type="entry name" value="INTEGRASE CATALYTIC DOMAIN-CONTAINING PROTEIN"/>
    <property type="match status" value="1"/>
</dbReference>
<dbReference type="GeneID" id="108863880"/>
<dbReference type="PANTHER" id="PTHR37984">
    <property type="entry name" value="PROTEIN CBG26694"/>
    <property type="match status" value="1"/>
</dbReference>
<dbReference type="Gene3D" id="3.30.420.10">
    <property type="entry name" value="Ribonuclease H-like superfamily/Ribonuclease H"/>
    <property type="match status" value="1"/>
</dbReference>
<accession>A0AAJ7P936</accession>
<dbReference type="AlphaFoldDB" id="A0AAJ7P936"/>
<dbReference type="KEGG" id="goe:108863880"/>
<gene>
    <name evidence="2" type="primary">LOC108863880</name>
</gene>
<sequence>MAGHPDIWKTGRRVNERFDIGKGFLAKVRGFVKECGVCQRQKQETVKTGRLQPVKPPTRPCEKMGLDFAGPFNVPGERAWYILVVIDYCTRYVHLYPTRRISARFVVRSLTTLMGVMGM</sequence>
<keyword evidence="1" id="KW-1185">Reference proteome</keyword>
<dbReference type="RefSeq" id="XP_018494046.1">
    <property type="nucleotide sequence ID" value="XM_018638530.1"/>
</dbReference>
<evidence type="ECO:0000313" key="1">
    <source>
        <dbReference type="Proteomes" id="UP000694867"/>
    </source>
</evidence>
<reference evidence="2" key="1">
    <citation type="submission" date="2025-08" db="UniProtKB">
        <authorList>
            <consortium name="RefSeq"/>
        </authorList>
    </citation>
    <scope>IDENTIFICATION</scope>
</reference>
<evidence type="ECO:0000313" key="2">
    <source>
        <dbReference type="RefSeq" id="XP_018494046.1"/>
    </source>
</evidence>
<proteinExistence type="predicted"/>
<organism evidence="1 2">
    <name type="scientific">Galendromus occidentalis</name>
    <name type="common">western predatory mite</name>
    <dbReference type="NCBI Taxonomy" id="34638"/>
    <lineage>
        <taxon>Eukaryota</taxon>
        <taxon>Metazoa</taxon>
        <taxon>Ecdysozoa</taxon>
        <taxon>Arthropoda</taxon>
        <taxon>Chelicerata</taxon>
        <taxon>Arachnida</taxon>
        <taxon>Acari</taxon>
        <taxon>Parasitiformes</taxon>
        <taxon>Mesostigmata</taxon>
        <taxon>Gamasina</taxon>
        <taxon>Phytoseioidea</taxon>
        <taxon>Phytoseiidae</taxon>
        <taxon>Typhlodrominae</taxon>
        <taxon>Galendromus</taxon>
    </lineage>
</organism>
<name>A0AAJ7P936_9ACAR</name>
<dbReference type="GO" id="GO:0003676">
    <property type="term" value="F:nucleic acid binding"/>
    <property type="evidence" value="ECO:0007669"/>
    <property type="project" value="InterPro"/>
</dbReference>